<evidence type="ECO:0000313" key="9">
    <source>
        <dbReference type="Proteomes" id="UP000053257"/>
    </source>
</evidence>
<dbReference type="Proteomes" id="UP000053257">
    <property type="component" value="Unassembled WGS sequence"/>
</dbReference>
<evidence type="ECO:0000256" key="1">
    <source>
        <dbReference type="ARBA" id="ARBA00005058"/>
    </source>
</evidence>
<evidence type="ECO:0000256" key="4">
    <source>
        <dbReference type="ARBA" id="ARBA00022676"/>
    </source>
</evidence>
<dbReference type="InterPro" id="IPR011268">
    <property type="entry name" value="Purine_phosphorylase"/>
</dbReference>
<feature type="domain" description="Nucleoside phosphorylase" evidence="7">
    <location>
        <begin position="32"/>
        <end position="321"/>
    </location>
</feature>
<dbReference type="InterPro" id="IPR000845">
    <property type="entry name" value="Nucleoside_phosphorylase_d"/>
</dbReference>
<evidence type="ECO:0000259" key="7">
    <source>
        <dbReference type="Pfam" id="PF01048"/>
    </source>
</evidence>
<sequence>MSLPAPSATVPPFAAALAALAQLVPPHLLPPRVGIVCGSGLSTLAASLQGVVEVPYDRIPGFAKNTVQGHRSALAFGLIGDVPVVAMLGRFHPYEGHPLSAVVYPIRLLAALGVKDLLITNAAGGLNPDYAVGSIVLIADHLALPNLAGPLNALFGPTLSPDYPRFVPLSDAYSRRLRKAVLRSAYELAQEGVFGTRPADATEPWIPLHEGTYAYVSGPTYETPAEGRFLRAAGADVVGMSTVPEVLAAREAGVSVAVLSLVTNAVVAGSKADTFVCREVEDEILGRVQEKKAQETVSHEEVLQVGREKAEVMRQLIARTVAKLVMEAETL</sequence>
<reference evidence="8 9" key="1">
    <citation type="journal article" date="2014" name="PLoS Genet.">
        <title>Analysis of the Phlebiopsis gigantea genome, transcriptome and secretome provides insight into its pioneer colonization strategies of wood.</title>
        <authorList>
            <person name="Hori C."/>
            <person name="Ishida T."/>
            <person name="Igarashi K."/>
            <person name="Samejima M."/>
            <person name="Suzuki H."/>
            <person name="Master E."/>
            <person name="Ferreira P."/>
            <person name="Ruiz-Duenas F.J."/>
            <person name="Held B."/>
            <person name="Canessa P."/>
            <person name="Larrondo L.F."/>
            <person name="Schmoll M."/>
            <person name="Druzhinina I.S."/>
            <person name="Kubicek C.P."/>
            <person name="Gaskell J.A."/>
            <person name="Kersten P."/>
            <person name="St John F."/>
            <person name="Glasner J."/>
            <person name="Sabat G."/>
            <person name="Splinter BonDurant S."/>
            <person name="Syed K."/>
            <person name="Yadav J."/>
            <person name="Mgbeahuruike A.C."/>
            <person name="Kovalchuk A."/>
            <person name="Asiegbu F.O."/>
            <person name="Lackner G."/>
            <person name="Hoffmeister D."/>
            <person name="Rencoret J."/>
            <person name="Gutierrez A."/>
            <person name="Sun H."/>
            <person name="Lindquist E."/>
            <person name="Barry K."/>
            <person name="Riley R."/>
            <person name="Grigoriev I.V."/>
            <person name="Henrissat B."/>
            <person name="Kues U."/>
            <person name="Berka R.M."/>
            <person name="Martinez A.T."/>
            <person name="Covert S.F."/>
            <person name="Blanchette R.A."/>
            <person name="Cullen D."/>
        </authorList>
    </citation>
    <scope>NUCLEOTIDE SEQUENCE [LARGE SCALE GENOMIC DNA]</scope>
    <source>
        <strain evidence="8 9">11061_1 CR5-6</strain>
    </source>
</reference>
<dbReference type="Gene3D" id="3.40.50.1580">
    <property type="entry name" value="Nucleoside phosphorylase domain"/>
    <property type="match status" value="1"/>
</dbReference>
<dbReference type="OrthoDB" id="10261782at2759"/>
<dbReference type="CDD" id="cd09009">
    <property type="entry name" value="PNP-EcPNPII_like"/>
    <property type="match status" value="1"/>
</dbReference>
<evidence type="ECO:0000256" key="2">
    <source>
        <dbReference type="ARBA" id="ARBA00006751"/>
    </source>
</evidence>
<dbReference type="UniPathway" id="UPA00606"/>
<dbReference type="SUPFAM" id="SSF53167">
    <property type="entry name" value="Purine and uridine phosphorylases"/>
    <property type="match status" value="1"/>
</dbReference>
<dbReference type="Pfam" id="PF01048">
    <property type="entry name" value="PNP_UDP_1"/>
    <property type="match status" value="1"/>
</dbReference>
<dbReference type="STRING" id="745531.A0A0C3PMF1"/>
<dbReference type="PANTHER" id="PTHR11904:SF9">
    <property type="entry name" value="PURINE NUCLEOSIDE PHOSPHORYLASE-RELATED"/>
    <property type="match status" value="1"/>
</dbReference>
<comment type="pathway">
    <text evidence="1">Purine metabolism; purine nucleoside salvage.</text>
</comment>
<keyword evidence="5" id="KW-0808">Transferase</keyword>
<dbReference type="AlphaFoldDB" id="A0A0C3PMF1"/>
<organism evidence="8 9">
    <name type="scientific">Phlebiopsis gigantea (strain 11061_1 CR5-6)</name>
    <name type="common">White-rot fungus</name>
    <name type="synonym">Peniophora gigantea</name>
    <dbReference type="NCBI Taxonomy" id="745531"/>
    <lineage>
        <taxon>Eukaryota</taxon>
        <taxon>Fungi</taxon>
        <taxon>Dikarya</taxon>
        <taxon>Basidiomycota</taxon>
        <taxon>Agaricomycotina</taxon>
        <taxon>Agaricomycetes</taxon>
        <taxon>Polyporales</taxon>
        <taxon>Phanerochaetaceae</taxon>
        <taxon>Phlebiopsis</taxon>
    </lineage>
</organism>
<dbReference type="EMBL" id="KN840491">
    <property type="protein sequence ID" value="KIP07788.1"/>
    <property type="molecule type" value="Genomic_DNA"/>
</dbReference>
<dbReference type="HOGENOM" id="CLU_054456_1_2_1"/>
<dbReference type="NCBIfam" id="TIGR01697">
    <property type="entry name" value="PNPH-PUNA-XAPA"/>
    <property type="match status" value="1"/>
</dbReference>
<dbReference type="GO" id="GO:0009116">
    <property type="term" value="P:nucleoside metabolic process"/>
    <property type="evidence" value="ECO:0007669"/>
    <property type="project" value="InterPro"/>
</dbReference>
<name>A0A0C3PMF1_PHLG1</name>
<keyword evidence="4" id="KW-0328">Glycosyltransferase</keyword>
<dbReference type="GO" id="GO:0005737">
    <property type="term" value="C:cytoplasm"/>
    <property type="evidence" value="ECO:0007669"/>
    <property type="project" value="TreeGrafter"/>
</dbReference>
<protein>
    <recommendedName>
        <fullName evidence="3">purine-nucleoside phosphorylase</fullName>
        <ecNumber evidence="3">2.4.2.1</ecNumber>
    </recommendedName>
    <alternativeName>
        <fullName evidence="6">Inosine-guanosine phosphorylase</fullName>
    </alternativeName>
</protein>
<dbReference type="EC" id="2.4.2.1" evidence="3"/>
<dbReference type="PANTHER" id="PTHR11904">
    <property type="entry name" value="METHYLTHIOADENOSINE/PURINE NUCLEOSIDE PHOSPHORYLASE"/>
    <property type="match status" value="1"/>
</dbReference>
<accession>A0A0C3PMF1</accession>
<dbReference type="InterPro" id="IPR035994">
    <property type="entry name" value="Nucleoside_phosphorylase_sf"/>
</dbReference>
<dbReference type="GO" id="GO:0004731">
    <property type="term" value="F:purine-nucleoside phosphorylase activity"/>
    <property type="evidence" value="ECO:0007669"/>
    <property type="project" value="UniProtKB-EC"/>
</dbReference>
<evidence type="ECO:0000313" key="8">
    <source>
        <dbReference type="EMBL" id="KIP07788.1"/>
    </source>
</evidence>
<evidence type="ECO:0000256" key="5">
    <source>
        <dbReference type="ARBA" id="ARBA00022679"/>
    </source>
</evidence>
<gene>
    <name evidence="8" type="ORF">PHLGIDRAFT_29880</name>
</gene>
<dbReference type="NCBIfam" id="NF006054">
    <property type="entry name" value="PRK08202.1"/>
    <property type="match status" value="1"/>
</dbReference>
<proteinExistence type="inferred from homology"/>
<keyword evidence="9" id="KW-1185">Reference proteome</keyword>
<evidence type="ECO:0000256" key="6">
    <source>
        <dbReference type="ARBA" id="ARBA00031036"/>
    </source>
</evidence>
<comment type="similarity">
    <text evidence="2">Belongs to the PNP/MTAP phosphorylase family.</text>
</comment>
<evidence type="ECO:0000256" key="3">
    <source>
        <dbReference type="ARBA" id="ARBA00011886"/>
    </source>
</evidence>